<dbReference type="Pfam" id="PF00621">
    <property type="entry name" value="RhoGEF"/>
    <property type="match status" value="1"/>
</dbReference>
<dbReference type="SMART" id="SM00233">
    <property type="entry name" value="PH"/>
    <property type="match status" value="1"/>
</dbReference>
<evidence type="ECO:0000259" key="1">
    <source>
        <dbReference type="PROSITE" id="PS50010"/>
    </source>
</evidence>
<dbReference type="GO" id="GO:0005737">
    <property type="term" value="C:cytoplasm"/>
    <property type="evidence" value="ECO:0007669"/>
    <property type="project" value="TreeGrafter"/>
</dbReference>
<dbReference type="SUPFAM" id="SSF48065">
    <property type="entry name" value="DBL homology domain (DH-domain)"/>
    <property type="match status" value="1"/>
</dbReference>
<dbReference type="PROSITE" id="PS50010">
    <property type="entry name" value="DH_2"/>
    <property type="match status" value="1"/>
</dbReference>
<dbReference type="STRING" id="1441469.A0A225AU86"/>
<protein>
    <recommendedName>
        <fullName evidence="1">DH domain-containing protein</fullName>
    </recommendedName>
</protein>
<gene>
    <name evidence="2" type="ORF">UA08_03305</name>
</gene>
<evidence type="ECO:0000313" key="2">
    <source>
        <dbReference type="EMBL" id="OKL60858.1"/>
    </source>
</evidence>
<dbReference type="InterPro" id="IPR001849">
    <property type="entry name" value="PH_domain"/>
</dbReference>
<dbReference type="InterPro" id="IPR035899">
    <property type="entry name" value="DBL_dom_sf"/>
</dbReference>
<dbReference type="Gene3D" id="1.20.900.10">
    <property type="entry name" value="Dbl homology (DH) domain"/>
    <property type="match status" value="1"/>
</dbReference>
<dbReference type="InterPro" id="IPR000219">
    <property type="entry name" value="DH_dom"/>
</dbReference>
<sequence>MSILAEPLSASEVEEETPRLDVEEEKCRLTCSFQSYSPPLLETTLETGATYPWTRQRRRLFVALGQYVMGPDLRRLIIDIGNGENSKYERAALKCAEILSTYLTMRPAILRDLERLYELHHAFKMQLEKTTRFDLYEAFIRSFDVLAEDITILRKNHPADGFWTEGIEALQKSMHSSQRRKENHKKSMTMDDLIAKPVQRVCKYRLLLSELLKTIPQASYPWAYSEIEKILDKNVQAVERINTVVGDPNLRIRIGKTVSLHERLNYDGQTVLENVYQELGPLILCGVLHVVYHHSLMGITGQYLVCILFPGYFVIAKPRSDTRKITLVASIYLSDMTVDTPLNGQGIACPDTPFSWKVIFQHDQKRYELIFSGSSVLEERGWKTEILRASMMPPNEVPTISLEPRRFSFASIPLKPLESDGRPLRIKRRVSIQTLSSGLPLQQEQEVVIIKKTHNPLHDNEVRLLHEAQLTRSRSVAKQSVCTPIILMTARLSRVKLERSIADIFSDEILPYPGMTLGRSDYLQSQAMMRRSVIRGLSLRGVFGNRRSASLGKATSSLSVESSLETQKQEGQDKNAYLGVKEAGIVGAAQGTPEKASDSKDIVDDYLHDTPTKTALHSIRQRKARAVSDNVTDETGGTKPKSKPRVVWKRLSLSILGFFDTTNNYD</sequence>
<comment type="caution">
    <text evidence="2">The sequence shown here is derived from an EMBL/GenBank/DDBJ whole genome shotgun (WGS) entry which is preliminary data.</text>
</comment>
<organism evidence="2 3">
    <name type="scientific">Talaromyces atroroseus</name>
    <dbReference type="NCBI Taxonomy" id="1441469"/>
    <lineage>
        <taxon>Eukaryota</taxon>
        <taxon>Fungi</taxon>
        <taxon>Dikarya</taxon>
        <taxon>Ascomycota</taxon>
        <taxon>Pezizomycotina</taxon>
        <taxon>Eurotiomycetes</taxon>
        <taxon>Eurotiomycetidae</taxon>
        <taxon>Eurotiales</taxon>
        <taxon>Trichocomaceae</taxon>
        <taxon>Talaromyces</taxon>
        <taxon>Talaromyces sect. Trachyspermi</taxon>
    </lineage>
</organism>
<name>A0A225AU86_TALAT</name>
<dbReference type="RefSeq" id="XP_020120979.1">
    <property type="nucleotide sequence ID" value="XM_020265591.1"/>
</dbReference>
<proteinExistence type="predicted"/>
<dbReference type="GO" id="GO:0005085">
    <property type="term" value="F:guanyl-nucleotide exchange factor activity"/>
    <property type="evidence" value="ECO:0007669"/>
    <property type="project" value="InterPro"/>
</dbReference>
<dbReference type="Proteomes" id="UP000214365">
    <property type="component" value="Unassembled WGS sequence"/>
</dbReference>
<dbReference type="SUPFAM" id="SSF50729">
    <property type="entry name" value="PH domain-like"/>
    <property type="match status" value="1"/>
</dbReference>
<keyword evidence="3" id="KW-1185">Reference proteome</keyword>
<evidence type="ECO:0000313" key="3">
    <source>
        <dbReference type="Proteomes" id="UP000214365"/>
    </source>
</evidence>
<feature type="domain" description="DH" evidence="1">
    <location>
        <begin position="97"/>
        <end position="248"/>
    </location>
</feature>
<dbReference type="PANTHER" id="PTHR45818:SF3">
    <property type="entry name" value="PROTEIN VAV"/>
    <property type="match status" value="1"/>
</dbReference>
<dbReference type="AlphaFoldDB" id="A0A225AU86"/>
<reference evidence="2 3" key="1">
    <citation type="submission" date="2015-06" db="EMBL/GenBank/DDBJ databases">
        <title>Talaromyces atroroseus IBT 11181 draft genome.</title>
        <authorList>
            <person name="Rasmussen K.B."/>
            <person name="Rasmussen S."/>
            <person name="Petersen B."/>
            <person name="Sicheritz-Ponten T."/>
            <person name="Mortensen U.H."/>
            <person name="Thrane U."/>
        </authorList>
    </citation>
    <scope>NUCLEOTIDE SEQUENCE [LARGE SCALE GENOMIC DNA]</scope>
    <source>
        <strain evidence="2 3">IBT 11181</strain>
    </source>
</reference>
<accession>A0A225AU86</accession>
<dbReference type="PANTHER" id="PTHR45818">
    <property type="entry name" value="PROTEIN VAV"/>
    <property type="match status" value="1"/>
</dbReference>
<dbReference type="GeneID" id="31003060"/>
<dbReference type="EMBL" id="LFMY01000004">
    <property type="protein sequence ID" value="OKL60858.1"/>
    <property type="molecule type" value="Genomic_DNA"/>
</dbReference>
<dbReference type="OrthoDB" id="8059989at2759"/>